<gene>
    <name evidence="1" type="ORF">FWK35_00018035</name>
</gene>
<evidence type="ECO:0008006" key="3">
    <source>
        <dbReference type="Google" id="ProtNLM"/>
    </source>
</evidence>
<sequence length="69" mass="7986">MARKDPPICETCGVEFTVKRHIIIDCSKYAYSRSKHSIPYQLSEALQPDLQSNINIVNFLKETKLYNLI</sequence>
<comment type="caution">
    <text evidence="1">The sequence shown here is derived from an EMBL/GenBank/DDBJ whole genome shotgun (WGS) entry which is preliminary data.</text>
</comment>
<dbReference type="Proteomes" id="UP000478052">
    <property type="component" value="Unassembled WGS sequence"/>
</dbReference>
<dbReference type="OrthoDB" id="6621833at2759"/>
<dbReference type="AlphaFoldDB" id="A0A6G0ZIE3"/>
<reference evidence="1 2" key="1">
    <citation type="submission" date="2019-08" db="EMBL/GenBank/DDBJ databases">
        <title>Whole genome of Aphis craccivora.</title>
        <authorList>
            <person name="Voronova N.V."/>
            <person name="Shulinski R.S."/>
            <person name="Bandarenka Y.V."/>
            <person name="Zhorov D.G."/>
            <person name="Warner D."/>
        </authorList>
    </citation>
    <scope>NUCLEOTIDE SEQUENCE [LARGE SCALE GENOMIC DNA]</scope>
    <source>
        <strain evidence="1">180601</strain>
        <tissue evidence="1">Whole Body</tissue>
    </source>
</reference>
<dbReference type="EMBL" id="VUJU01000368">
    <property type="protein sequence ID" value="KAF0770910.1"/>
    <property type="molecule type" value="Genomic_DNA"/>
</dbReference>
<protein>
    <recommendedName>
        <fullName evidence="3">RNase H domain-containing protein</fullName>
    </recommendedName>
</protein>
<name>A0A6G0ZIE3_APHCR</name>
<evidence type="ECO:0000313" key="2">
    <source>
        <dbReference type="Proteomes" id="UP000478052"/>
    </source>
</evidence>
<evidence type="ECO:0000313" key="1">
    <source>
        <dbReference type="EMBL" id="KAF0770910.1"/>
    </source>
</evidence>
<keyword evidence="2" id="KW-1185">Reference proteome</keyword>
<organism evidence="1 2">
    <name type="scientific">Aphis craccivora</name>
    <name type="common">Cowpea aphid</name>
    <dbReference type="NCBI Taxonomy" id="307492"/>
    <lineage>
        <taxon>Eukaryota</taxon>
        <taxon>Metazoa</taxon>
        <taxon>Ecdysozoa</taxon>
        <taxon>Arthropoda</taxon>
        <taxon>Hexapoda</taxon>
        <taxon>Insecta</taxon>
        <taxon>Pterygota</taxon>
        <taxon>Neoptera</taxon>
        <taxon>Paraneoptera</taxon>
        <taxon>Hemiptera</taxon>
        <taxon>Sternorrhyncha</taxon>
        <taxon>Aphidomorpha</taxon>
        <taxon>Aphidoidea</taxon>
        <taxon>Aphididae</taxon>
        <taxon>Aphidini</taxon>
        <taxon>Aphis</taxon>
        <taxon>Aphis</taxon>
    </lineage>
</organism>
<proteinExistence type="predicted"/>
<accession>A0A6G0ZIE3</accession>